<evidence type="ECO:0000256" key="4">
    <source>
        <dbReference type="SAM" id="SignalP"/>
    </source>
</evidence>
<dbReference type="PRINTS" id="PR00690">
    <property type="entry name" value="ADHESNFAMILY"/>
</dbReference>
<protein>
    <submittedName>
        <fullName evidence="5">Adhesin</fullName>
    </submittedName>
</protein>
<feature type="chain" id="PRO_5038862727" evidence="4">
    <location>
        <begin position="20"/>
        <end position="317"/>
    </location>
</feature>
<dbReference type="GeneID" id="92800173"/>
<dbReference type="InterPro" id="IPR006128">
    <property type="entry name" value="Lipoprotein_PsaA-like"/>
</dbReference>
<keyword evidence="1 3" id="KW-0813">Transport</keyword>
<dbReference type="PANTHER" id="PTHR42953">
    <property type="entry name" value="HIGH-AFFINITY ZINC UPTAKE SYSTEM PROTEIN ZNUA-RELATED"/>
    <property type="match status" value="1"/>
</dbReference>
<dbReference type="AlphaFoldDB" id="A0A4Y8SZJ9"/>
<dbReference type="EMBL" id="SCLP01000015">
    <property type="protein sequence ID" value="TFF44232.1"/>
    <property type="molecule type" value="Genomic_DNA"/>
</dbReference>
<dbReference type="InterPro" id="IPR006127">
    <property type="entry name" value="ZnuA-like"/>
</dbReference>
<dbReference type="Gene3D" id="3.40.50.1980">
    <property type="entry name" value="Nitrogenase molybdenum iron protein domain"/>
    <property type="match status" value="2"/>
</dbReference>
<dbReference type="Proteomes" id="UP000297630">
    <property type="component" value="Unassembled WGS sequence"/>
</dbReference>
<feature type="signal peptide" evidence="4">
    <location>
        <begin position="1"/>
        <end position="19"/>
    </location>
</feature>
<reference evidence="5 6" key="1">
    <citation type="submission" date="2019-01" db="EMBL/GenBank/DDBJ databases">
        <title>Draft genome sequence of Bacillus sp. DPC6431.</title>
        <authorList>
            <person name="Arbulu S."/>
            <person name="Murphy K."/>
            <person name="O'Sullivan O."/>
            <person name="Rea M.C."/>
            <person name="Hill C."/>
            <person name="Ross R.P."/>
        </authorList>
    </citation>
    <scope>NUCLEOTIDE SEQUENCE [LARGE SCALE GENOMIC DNA]</scope>
    <source>
        <strain evidence="5 6">DPC6431</strain>
    </source>
</reference>
<dbReference type="GO" id="GO:0030001">
    <property type="term" value="P:metal ion transport"/>
    <property type="evidence" value="ECO:0007669"/>
    <property type="project" value="InterPro"/>
</dbReference>
<comment type="similarity">
    <text evidence="3">Belongs to the bacterial solute-binding protein 9 family.</text>
</comment>
<evidence type="ECO:0000313" key="5">
    <source>
        <dbReference type="EMBL" id="TFF44232.1"/>
    </source>
</evidence>
<dbReference type="PROSITE" id="PS51257">
    <property type="entry name" value="PROKAR_LIPOPROTEIN"/>
    <property type="match status" value="1"/>
</dbReference>
<evidence type="ECO:0000256" key="2">
    <source>
        <dbReference type="ARBA" id="ARBA00022729"/>
    </source>
</evidence>
<dbReference type="InterPro" id="IPR050492">
    <property type="entry name" value="Bact_metal-bind_prot9"/>
</dbReference>
<sequence>MRKLIKVCISLLLVISLFSACGVKKENTEKGQQNRVKSDKLQIYTTIYPLQFLAEQIGNGYVEVENITPPGTEAHSFDPTQKTVVKIAQSDMFIYSGTGMEGFADKIKQTVKNEKVSIVKAAEGIKLINAKNTEVQEGKQEKELDVDPHVWLDPIRAIKMAENIKEALIQLKPDAKDDFEKNFNALKLKLESLDQEFRDIVTKAPKKTFVVSHSAYGYWEDVYGLKQIGISGLSPTNEPSSQKLKEIIELAKENNISYVLFEPNLSNKVASVVKREVGADSLTLHNLESLTAHEIQNKDDYLSVMKSNILSLQKALQ</sequence>
<dbReference type="SUPFAM" id="SSF53807">
    <property type="entry name" value="Helical backbone' metal receptor"/>
    <property type="match status" value="1"/>
</dbReference>
<dbReference type="PRINTS" id="PR00691">
    <property type="entry name" value="ADHESINB"/>
</dbReference>
<dbReference type="InterPro" id="IPR006129">
    <property type="entry name" value="AdhesinB"/>
</dbReference>
<dbReference type="Pfam" id="PF01297">
    <property type="entry name" value="ZnuA"/>
    <property type="match status" value="1"/>
</dbReference>
<evidence type="ECO:0000256" key="3">
    <source>
        <dbReference type="RuleBase" id="RU003512"/>
    </source>
</evidence>
<dbReference type="RefSeq" id="WP_001228573.1">
    <property type="nucleotide sequence ID" value="NZ_CP176861.1"/>
</dbReference>
<dbReference type="PANTHER" id="PTHR42953:SF8">
    <property type="entry name" value="ZINT DOMAIN-CONTAINING PROTEIN"/>
    <property type="match status" value="1"/>
</dbReference>
<evidence type="ECO:0000256" key="1">
    <source>
        <dbReference type="ARBA" id="ARBA00022448"/>
    </source>
</evidence>
<proteinExistence type="inferred from homology"/>
<dbReference type="GO" id="GO:0007155">
    <property type="term" value="P:cell adhesion"/>
    <property type="evidence" value="ECO:0007669"/>
    <property type="project" value="InterPro"/>
</dbReference>
<name>A0A4Y8SZJ9_BACTU</name>
<dbReference type="GO" id="GO:0046872">
    <property type="term" value="F:metal ion binding"/>
    <property type="evidence" value="ECO:0007669"/>
    <property type="project" value="InterPro"/>
</dbReference>
<accession>A0A4Y8SZJ9</accession>
<keyword evidence="2 4" id="KW-0732">Signal</keyword>
<gene>
    <name evidence="5" type="ORF">EQ803_24710</name>
</gene>
<dbReference type="CDD" id="cd01017">
    <property type="entry name" value="AdcA"/>
    <property type="match status" value="1"/>
</dbReference>
<dbReference type="OMA" id="QWGSVAK"/>
<organism evidence="5 6">
    <name type="scientific">Bacillus thuringiensis</name>
    <dbReference type="NCBI Taxonomy" id="1428"/>
    <lineage>
        <taxon>Bacteria</taxon>
        <taxon>Bacillati</taxon>
        <taxon>Bacillota</taxon>
        <taxon>Bacilli</taxon>
        <taxon>Bacillales</taxon>
        <taxon>Bacillaceae</taxon>
        <taxon>Bacillus</taxon>
        <taxon>Bacillus cereus group</taxon>
    </lineage>
</organism>
<evidence type="ECO:0000313" key="6">
    <source>
        <dbReference type="Proteomes" id="UP000297630"/>
    </source>
</evidence>
<comment type="caution">
    <text evidence="5">The sequence shown here is derived from an EMBL/GenBank/DDBJ whole genome shotgun (WGS) entry which is preliminary data.</text>
</comment>